<evidence type="ECO:0000313" key="2">
    <source>
        <dbReference type="EMBL" id="MDN4611569.1"/>
    </source>
</evidence>
<organism evidence="2 3">
    <name type="scientific">Arthrobacter burdickii</name>
    <dbReference type="NCBI Taxonomy" id="3035920"/>
    <lineage>
        <taxon>Bacteria</taxon>
        <taxon>Bacillati</taxon>
        <taxon>Actinomycetota</taxon>
        <taxon>Actinomycetes</taxon>
        <taxon>Micrococcales</taxon>
        <taxon>Micrococcaceae</taxon>
        <taxon>Arthrobacter</taxon>
    </lineage>
</organism>
<dbReference type="EC" id="1.-.-.-" evidence="2"/>
<dbReference type="Gene3D" id="3.90.180.10">
    <property type="entry name" value="Medium-chain alcohol dehydrogenases, catalytic domain"/>
    <property type="match status" value="1"/>
</dbReference>
<proteinExistence type="predicted"/>
<dbReference type="Pfam" id="PF08240">
    <property type="entry name" value="ADH_N"/>
    <property type="match status" value="1"/>
</dbReference>
<dbReference type="SUPFAM" id="SSF51735">
    <property type="entry name" value="NAD(P)-binding Rossmann-fold domains"/>
    <property type="match status" value="1"/>
</dbReference>
<dbReference type="Pfam" id="PF00107">
    <property type="entry name" value="ADH_zinc_N"/>
    <property type="match status" value="1"/>
</dbReference>
<dbReference type="InterPro" id="IPR011032">
    <property type="entry name" value="GroES-like_sf"/>
</dbReference>
<keyword evidence="2" id="KW-0560">Oxidoreductase</keyword>
<dbReference type="EMBL" id="JAROCG010000001">
    <property type="protein sequence ID" value="MDN4611569.1"/>
    <property type="molecule type" value="Genomic_DNA"/>
</dbReference>
<dbReference type="InterPro" id="IPR050700">
    <property type="entry name" value="YIM1/Zinc_Alcohol_DH_Fams"/>
</dbReference>
<dbReference type="CDD" id="cd05289">
    <property type="entry name" value="MDR_like_2"/>
    <property type="match status" value="1"/>
</dbReference>
<dbReference type="PANTHER" id="PTHR11695">
    <property type="entry name" value="ALCOHOL DEHYDROGENASE RELATED"/>
    <property type="match status" value="1"/>
</dbReference>
<gene>
    <name evidence="2" type="ORF">P5G52_11925</name>
</gene>
<evidence type="ECO:0000313" key="3">
    <source>
        <dbReference type="Proteomes" id="UP001174209"/>
    </source>
</evidence>
<reference evidence="2" key="1">
    <citation type="submission" date="2023-06" db="EMBL/GenBank/DDBJ databases">
        <title>MT1 and MT2 Draft Genomes of Novel Species.</title>
        <authorList>
            <person name="Venkateswaran K."/>
        </authorList>
    </citation>
    <scope>NUCLEOTIDE SEQUENCE</scope>
    <source>
        <strain evidence="2">IIF3SC-B10</strain>
    </source>
</reference>
<dbReference type="Gene3D" id="3.40.50.720">
    <property type="entry name" value="NAD(P)-binding Rossmann-like Domain"/>
    <property type="match status" value="1"/>
</dbReference>
<feature type="domain" description="Enoyl reductase (ER)" evidence="1">
    <location>
        <begin position="25"/>
        <end position="321"/>
    </location>
</feature>
<sequence length="325" mass="34501">MRTDARRTADHRRRTMKALRLHTPGDSNDLLYEDAPLPQLGPGDVLVEVHATAITFDEFQWPETYVDGNGNDRMPTIPAHEFSGVVAALGPDVTGFAVGEDVIGIPEFDRDGAAAQYVAVGHKNIAHRPVSLSHQAAASVRPSALTALEALTTQGRLRAGEQVLILGATGGVGSYAVQLARILGATVTAVVRTIHDGFAEQLGAHRIIQTRTKELRAALQEADLIIDTVGGTALQDATAHMHDGARLVPLGAPVDQSLIGDRPLEVAFFIVTPDGHRLGTIADMIDAGQLHPTVAAVYPLADGRRVYAEGPRHGRHGRTILAIGA</sequence>
<evidence type="ECO:0000259" key="1">
    <source>
        <dbReference type="SMART" id="SM00829"/>
    </source>
</evidence>
<dbReference type="InterPro" id="IPR013149">
    <property type="entry name" value="ADH-like_C"/>
</dbReference>
<dbReference type="InterPro" id="IPR013154">
    <property type="entry name" value="ADH-like_N"/>
</dbReference>
<accession>A0ABT8K2J7</accession>
<dbReference type="SMART" id="SM00829">
    <property type="entry name" value="PKS_ER"/>
    <property type="match status" value="1"/>
</dbReference>
<name>A0ABT8K2J7_9MICC</name>
<keyword evidence="3" id="KW-1185">Reference proteome</keyword>
<dbReference type="RefSeq" id="WP_301227620.1">
    <property type="nucleotide sequence ID" value="NZ_JAROCG010000001.1"/>
</dbReference>
<comment type="caution">
    <text evidence="2">The sequence shown here is derived from an EMBL/GenBank/DDBJ whole genome shotgun (WGS) entry which is preliminary data.</text>
</comment>
<dbReference type="PANTHER" id="PTHR11695:SF294">
    <property type="entry name" value="RETICULON-4-INTERACTING PROTEIN 1, MITOCHONDRIAL"/>
    <property type="match status" value="1"/>
</dbReference>
<dbReference type="Proteomes" id="UP001174209">
    <property type="component" value="Unassembled WGS sequence"/>
</dbReference>
<dbReference type="InterPro" id="IPR036291">
    <property type="entry name" value="NAD(P)-bd_dom_sf"/>
</dbReference>
<dbReference type="InterPro" id="IPR020843">
    <property type="entry name" value="ER"/>
</dbReference>
<dbReference type="GO" id="GO:0016491">
    <property type="term" value="F:oxidoreductase activity"/>
    <property type="evidence" value="ECO:0007669"/>
    <property type="project" value="UniProtKB-KW"/>
</dbReference>
<protein>
    <submittedName>
        <fullName evidence="2">NADP-dependent oxidoreductase</fullName>
        <ecNumber evidence="2">1.-.-.-</ecNumber>
    </submittedName>
</protein>
<dbReference type="SUPFAM" id="SSF50129">
    <property type="entry name" value="GroES-like"/>
    <property type="match status" value="1"/>
</dbReference>